<dbReference type="Pfam" id="PF13426">
    <property type="entry name" value="PAS_9"/>
    <property type="match status" value="1"/>
</dbReference>
<accession>A0A1J5SFA4</accession>
<dbReference type="SUPFAM" id="SSF47384">
    <property type="entry name" value="Homodimeric domain of signal transducing histidine kinase"/>
    <property type="match status" value="1"/>
</dbReference>
<dbReference type="CDD" id="cd00082">
    <property type="entry name" value="HisKA"/>
    <property type="match status" value="1"/>
</dbReference>
<evidence type="ECO:0000256" key="4">
    <source>
        <dbReference type="ARBA" id="ARBA00022777"/>
    </source>
</evidence>
<dbReference type="SUPFAM" id="SSF55874">
    <property type="entry name" value="ATPase domain of HSP90 chaperone/DNA topoisomerase II/histidine kinase"/>
    <property type="match status" value="1"/>
</dbReference>
<dbReference type="Pfam" id="PF08447">
    <property type="entry name" value="PAS_3"/>
    <property type="match status" value="1"/>
</dbReference>
<dbReference type="SMART" id="SM00086">
    <property type="entry name" value="PAC"/>
    <property type="match status" value="2"/>
</dbReference>
<dbReference type="GO" id="GO:0005524">
    <property type="term" value="F:ATP binding"/>
    <property type="evidence" value="ECO:0007669"/>
    <property type="project" value="UniProtKB-KW"/>
</dbReference>
<dbReference type="InterPro" id="IPR003594">
    <property type="entry name" value="HATPase_dom"/>
</dbReference>
<keyword evidence="3" id="KW-0547">Nucleotide-binding</keyword>
<dbReference type="Gene3D" id="3.30.450.20">
    <property type="entry name" value="PAS domain"/>
    <property type="match status" value="2"/>
</dbReference>
<dbReference type="InterPro" id="IPR013655">
    <property type="entry name" value="PAS_fold_3"/>
</dbReference>
<dbReference type="PRINTS" id="PR00344">
    <property type="entry name" value="BCTRLSENSOR"/>
</dbReference>
<dbReference type="InterPro" id="IPR000700">
    <property type="entry name" value="PAS-assoc_C"/>
</dbReference>
<keyword evidence="2" id="KW-0808">Transferase</keyword>
<dbReference type="InterPro" id="IPR035965">
    <property type="entry name" value="PAS-like_dom_sf"/>
</dbReference>
<keyword evidence="1" id="KW-0597">Phosphoprotein</keyword>
<protein>
    <submittedName>
        <fullName evidence="11">Blue-light-activated protein</fullName>
    </submittedName>
</protein>
<keyword evidence="6" id="KW-0902">Two-component regulatory system</keyword>
<dbReference type="InterPro" id="IPR011006">
    <property type="entry name" value="CheY-like_superfamily"/>
</dbReference>
<dbReference type="PANTHER" id="PTHR43065:SF46">
    <property type="entry name" value="C4-DICARBOXYLATE TRANSPORT SENSOR PROTEIN DCTB"/>
    <property type="match status" value="1"/>
</dbReference>
<evidence type="ECO:0000259" key="10">
    <source>
        <dbReference type="PROSITE" id="PS50113"/>
    </source>
</evidence>
<evidence type="ECO:0000256" key="6">
    <source>
        <dbReference type="ARBA" id="ARBA00023012"/>
    </source>
</evidence>
<evidence type="ECO:0000259" key="8">
    <source>
        <dbReference type="PROSITE" id="PS50110"/>
    </source>
</evidence>
<dbReference type="SMART" id="SM00091">
    <property type="entry name" value="PAS"/>
    <property type="match status" value="2"/>
</dbReference>
<dbReference type="InterPro" id="IPR036097">
    <property type="entry name" value="HisK_dim/P_sf"/>
</dbReference>
<feature type="domain" description="PAS" evidence="9">
    <location>
        <begin position="273"/>
        <end position="328"/>
    </location>
</feature>
<dbReference type="CDD" id="cd00130">
    <property type="entry name" value="PAS"/>
    <property type="match status" value="2"/>
</dbReference>
<evidence type="ECO:0000313" key="11">
    <source>
        <dbReference type="EMBL" id="OIQ98885.1"/>
    </source>
</evidence>
<dbReference type="Pfam" id="PF00072">
    <property type="entry name" value="Response_reg"/>
    <property type="match status" value="2"/>
</dbReference>
<keyword evidence="4" id="KW-0418">Kinase</keyword>
<dbReference type="PROSITE" id="PS50109">
    <property type="entry name" value="HIS_KIN"/>
    <property type="match status" value="1"/>
</dbReference>
<dbReference type="PROSITE" id="PS50112">
    <property type="entry name" value="PAS"/>
    <property type="match status" value="2"/>
</dbReference>
<feature type="domain" description="Histidine kinase" evidence="7">
    <location>
        <begin position="411"/>
        <end position="637"/>
    </location>
</feature>
<dbReference type="PANTHER" id="PTHR43065">
    <property type="entry name" value="SENSOR HISTIDINE KINASE"/>
    <property type="match status" value="1"/>
</dbReference>
<dbReference type="Pfam" id="PF02518">
    <property type="entry name" value="HATPase_c"/>
    <property type="match status" value="1"/>
</dbReference>
<dbReference type="Gene3D" id="1.10.287.130">
    <property type="match status" value="1"/>
</dbReference>
<dbReference type="InterPro" id="IPR001789">
    <property type="entry name" value="Sig_transdc_resp-reg_receiver"/>
</dbReference>
<dbReference type="InterPro" id="IPR005467">
    <property type="entry name" value="His_kinase_dom"/>
</dbReference>
<dbReference type="InterPro" id="IPR036890">
    <property type="entry name" value="HATPase_C_sf"/>
</dbReference>
<dbReference type="InterPro" id="IPR001610">
    <property type="entry name" value="PAC"/>
</dbReference>
<dbReference type="GO" id="GO:0000155">
    <property type="term" value="F:phosphorelay sensor kinase activity"/>
    <property type="evidence" value="ECO:0007669"/>
    <property type="project" value="InterPro"/>
</dbReference>
<comment type="caution">
    <text evidence="11">The sequence shown here is derived from an EMBL/GenBank/DDBJ whole genome shotgun (WGS) entry which is preliminary data.</text>
</comment>
<dbReference type="AlphaFoldDB" id="A0A1J5SFA4"/>
<dbReference type="Gene3D" id="3.30.565.10">
    <property type="entry name" value="Histidine kinase-like ATPase, C-terminal domain"/>
    <property type="match status" value="1"/>
</dbReference>
<organism evidence="11">
    <name type="scientific">mine drainage metagenome</name>
    <dbReference type="NCBI Taxonomy" id="410659"/>
    <lineage>
        <taxon>unclassified sequences</taxon>
        <taxon>metagenomes</taxon>
        <taxon>ecological metagenomes</taxon>
    </lineage>
</organism>
<dbReference type="Pfam" id="PF00512">
    <property type="entry name" value="HisKA"/>
    <property type="match status" value="1"/>
</dbReference>
<dbReference type="SUPFAM" id="SSF52172">
    <property type="entry name" value="CheY-like"/>
    <property type="match status" value="2"/>
</dbReference>
<feature type="domain" description="Response regulatory" evidence="8">
    <location>
        <begin position="658"/>
        <end position="775"/>
    </location>
</feature>
<proteinExistence type="predicted"/>
<name>A0A1J5SFA4_9ZZZZ</name>
<dbReference type="PROSITE" id="PS50113">
    <property type="entry name" value="PAC"/>
    <property type="match status" value="1"/>
</dbReference>
<evidence type="ECO:0000259" key="9">
    <source>
        <dbReference type="PROSITE" id="PS50112"/>
    </source>
</evidence>
<evidence type="ECO:0000259" key="7">
    <source>
        <dbReference type="PROSITE" id="PS50109"/>
    </source>
</evidence>
<evidence type="ECO:0000256" key="2">
    <source>
        <dbReference type="ARBA" id="ARBA00022679"/>
    </source>
</evidence>
<feature type="domain" description="Response regulatory" evidence="8">
    <location>
        <begin position="8"/>
        <end position="123"/>
    </location>
</feature>
<dbReference type="SMART" id="SM00448">
    <property type="entry name" value="REC"/>
    <property type="match status" value="2"/>
</dbReference>
<sequence>MSEPNPLCLLLIEDDLAHAELVHRAFASAPGRVEIDHVESLEEARVRLAATKPDLILSDLRLPDGSAIDLLTTVGGDPGCPLIVMTGQGDENLAVLSLKSGAMEYLVKSPETLRDLPRTVQRVLRQWELALERRAMQVALRVSEERLRLAMEAASDGLWDWDLAGRSVYWSPRMYTMLGYQPDEFPLTLLRIKELVHPDDRRRVARSRPWRTQTGGEGFALEFRMRTRSGGFKWIGARGKPVAWDSDGRVLRMVGTHVDIDDRLRYEQTLQETSGRLHALFDEANDAIVVAEHPSLRITEVNAAAEGMLGRGRSDLIGAHLSEFHPADAWDKCGRLFDQAGRLGAKILCESEVVAADQRRIAVEISASRISLPGGRLVLQGIYRDLTERRHLEAQLRQAQKMEAIGQLAGGVAHDFNNVLAAIMLQLGLLRADRRLPAEMQSTLTLLESATKRAADLTRQLLLFGRRQPAKFQPTDVDVLIANLLKMLRRLVGESVQIRFTPKADHHWVLADIGMVEQVVMNMVVNARDAMPQGGRVELSVDLIERVPQGDPGDGRPTNPVPSDFVRMTIRDQGTGMDEATKRRLFEPFFTTKEVGKGSGLGLATAYSIVKLHNGWIEVESTLGKGSEFSVYLPFHNPVRAALQAGEAAQPAVGGNGTVLLVEDDTIVRTFAALSLRSVGYAVCEAVDGHDARKVWSHEQGRIDVLLTDVVMPQGLTGWELASGLREQKRDLAVVLMSGYTTELPQHTLDPANRLVFLQKPFDTVKLTRAVRNAIDRISGKGADSGS</sequence>
<evidence type="ECO:0000256" key="5">
    <source>
        <dbReference type="ARBA" id="ARBA00022840"/>
    </source>
</evidence>
<feature type="domain" description="PAC" evidence="10">
    <location>
        <begin position="219"/>
        <end position="272"/>
    </location>
</feature>
<dbReference type="CDD" id="cd00156">
    <property type="entry name" value="REC"/>
    <property type="match status" value="1"/>
</dbReference>
<dbReference type="InterPro" id="IPR004358">
    <property type="entry name" value="Sig_transdc_His_kin-like_C"/>
</dbReference>
<dbReference type="NCBIfam" id="TIGR00229">
    <property type="entry name" value="sensory_box"/>
    <property type="match status" value="2"/>
</dbReference>
<dbReference type="SMART" id="SM00387">
    <property type="entry name" value="HATPase_c"/>
    <property type="match status" value="1"/>
</dbReference>
<evidence type="ECO:0000256" key="1">
    <source>
        <dbReference type="ARBA" id="ARBA00022553"/>
    </source>
</evidence>
<dbReference type="PROSITE" id="PS50110">
    <property type="entry name" value="RESPONSE_REGULATORY"/>
    <property type="match status" value="2"/>
</dbReference>
<feature type="domain" description="PAS" evidence="9">
    <location>
        <begin position="143"/>
        <end position="206"/>
    </location>
</feature>
<dbReference type="SUPFAM" id="SSF55785">
    <property type="entry name" value="PYP-like sensor domain (PAS domain)"/>
    <property type="match status" value="2"/>
</dbReference>
<dbReference type="InterPro" id="IPR003661">
    <property type="entry name" value="HisK_dim/P_dom"/>
</dbReference>
<dbReference type="Gene3D" id="3.40.50.2300">
    <property type="match status" value="2"/>
</dbReference>
<reference evidence="11" key="1">
    <citation type="submission" date="2016-10" db="EMBL/GenBank/DDBJ databases">
        <title>Sequence of Gallionella enrichment culture.</title>
        <authorList>
            <person name="Poehlein A."/>
            <person name="Muehling M."/>
            <person name="Daniel R."/>
        </authorList>
    </citation>
    <scope>NUCLEOTIDE SEQUENCE</scope>
</reference>
<dbReference type="EMBL" id="MLJW01000113">
    <property type="protein sequence ID" value="OIQ98885.1"/>
    <property type="molecule type" value="Genomic_DNA"/>
</dbReference>
<evidence type="ECO:0000256" key="3">
    <source>
        <dbReference type="ARBA" id="ARBA00022741"/>
    </source>
</evidence>
<dbReference type="InterPro" id="IPR000014">
    <property type="entry name" value="PAS"/>
</dbReference>
<gene>
    <name evidence="11" type="ORF">GALL_191280</name>
</gene>
<keyword evidence="5" id="KW-0067">ATP-binding</keyword>
<dbReference type="SMART" id="SM00388">
    <property type="entry name" value="HisKA"/>
    <property type="match status" value="1"/>
</dbReference>